<reference evidence="11 12" key="3">
    <citation type="submission" date="2019-11" db="EMBL/GenBank/DDBJ databases">
        <title>A de novo genome assembly of a pear dwarfing rootstock.</title>
        <authorList>
            <person name="Wang F."/>
            <person name="Wang J."/>
            <person name="Li S."/>
            <person name="Zhang Y."/>
            <person name="Fang M."/>
            <person name="Ma L."/>
            <person name="Zhao Y."/>
            <person name="Jiang S."/>
        </authorList>
    </citation>
    <scope>NUCLEOTIDE SEQUENCE [LARGE SCALE GENOMIC DNA]</scope>
    <source>
        <strain evidence="11">S2</strain>
        <tissue evidence="11">Leaf</tissue>
    </source>
</reference>
<dbReference type="GO" id="GO:0046872">
    <property type="term" value="F:metal ion binding"/>
    <property type="evidence" value="ECO:0007669"/>
    <property type="project" value="UniProtKB-KW"/>
</dbReference>
<dbReference type="PANTHER" id="PTHR22930:SF221">
    <property type="entry name" value="NUCLEASE HARBI1"/>
    <property type="match status" value="1"/>
</dbReference>
<feature type="domain" description="DUF8040" evidence="10">
    <location>
        <begin position="40"/>
        <end position="136"/>
    </location>
</feature>
<protein>
    <submittedName>
        <fullName evidence="11">Uncharacterized protein</fullName>
    </submittedName>
</protein>
<evidence type="ECO:0000256" key="4">
    <source>
        <dbReference type="ARBA" id="ARBA00022722"/>
    </source>
</evidence>
<evidence type="ECO:0000256" key="7">
    <source>
        <dbReference type="ARBA" id="ARBA00023242"/>
    </source>
</evidence>
<keyword evidence="4" id="KW-0540">Nuclease</keyword>
<evidence type="ECO:0000313" key="12">
    <source>
        <dbReference type="Proteomes" id="UP000327157"/>
    </source>
</evidence>
<feature type="region of interest" description="Disordered" evidence="8">
    <location>
        <begin position="348"/>
        <end position="368"/>
    </location>
</feature>
<evidence type="ECO:0000256" key="6">
    <source>
        <dbReference type="ARBA" id="ARBA00022801"/>
    </source>
</evidence>
<dbReference type="AlphaFoldDB" id="A0A5N5FXF0"/>
<reference evidence="12" key="2">
    <citation type="submission" date="2019-10" db="EMBL/GenBank/DDBJ databases">
        <title>A de novo genome assembly of a pear dwarfing rootstock.</title>
        <authorList>
            <person name="Wang F."/>
            <person name="Wang J."/>
            <person name="Li S."/>
            <person name="Zhang Y."/>
            <person name="Fang M."/>
            <person name="Ma L."/>
            <person name="Zhao Y."/>
            <person name="Jiang S."/>
        </authorList>
    </citation>
    <scope>NUCLEOTIDE SEQUENCE [LARGE SCALE GENOMIC DNA]</scope>
</reference>
<dbReference type="Pfam" id="PF13359">
    <property type="entry name" value="DDE_Tnp_4"/>
    <property type="match status" value="1"/>
</dbReference>
<dbReference type="GO" id="GO:0004518">
    <property type="term" value="F:nuclease activity"/>
    <property type="evidence" value="ECO:0007669"/>
    <property type="project" value="UniProtKB-KW"/>
</dbReference>
<dbReference type="InterPro" id="IPR058353">
    <property type="entry name" value="DUF8040"/>
</dbReference>
<dbReference type="GO" id="GO:0005634">
    <property type="term" value="C:nucleus"/>
    <property type="evidence" value="ECO:0007669"/>
    <property type="project" value="UniProtKB-SubCell"/>
</dbReference>
<evidence type="ECO:0000259" key="9">
    <source>
        <dbReference type="Pfam" id="PF13359"/>
    </source>
</evidence>
<evidence type="ECO:0000256" key="2">
    <source>
        <dbReference type="ARBA" id="ARBA00004123"/>
    </source>
</evidence>
<dbReference type="InterPro" id="IPR045249">
    <property type="entry name" value="HARBI1-like"/>
</dbReference>
<sequence length="394" mass="45684">MNTYDDDDVEDLEDGLIICAVAKAVETYYLKYVHKTPCMNSSQTGNIWLIEVLQGHHVRCYRMFRMNKDVFYRLSNDLQTNYGLKGSRRMSAIEILGMFLHMLGHGVKNRLAQERFQHSGETVSRYFGAMLDIVCKMAIDIIKPMDSEFRGIPQEIRRDTRYMPYFKDCIGAIDGVHVEASIPPPDQVPYIGRKGIPTQNVMAACNFDMQFTFACAGWEGTAHDTRVFLSVLRNPNLNFSKPPNGKYYLVDAGYPQMRGYLGPYKGERYHLPDFRRGAEPTGHKEVFNHTHSSLRSIIERTFGVWKKRWAILRDMPNYPFNKQVKIVIATMALHNYIRRYSERDRHFDDPRDYCEESDSSDDDDEEYQNYEVEGSHEIEALRNRIAASLMNASN</sequence>
<keyword evidence="5" id="KW-0479">Metal-binding</keyword>
<keyword evidence="12" id="KW-1185">Reference proteome</keyword>
<comment type="similarity">
    <text evidence="3">Belongs to the HARBI1 family.</text>
</comment>
<evidence type="ECO:0000256" key="5">
    <source>
        <dbReference type="ARBA" id="ARBA00022723"/>
    </source>
</evidence>
<evidence type="ECO:0000256" key="1">
    <source>
        <dbReference type="ARBA" id="ARBA00001968"/>
    </source>
</evidence>
<evidence type="ECO:0000313" key="11">
    <source>
        <dbReference type="EMBL" id="KAB2606060.1"/>
    </source>
</evidence>
<dbReference type="Proteomes" id="UP000327157">
    <property type="component" value="Chromosome 11"/>
</dbReference>
<keyword evidence="6" id="KW-0378">Hydrolase</keyword>
<dbReference type="EMBL" id="SMOL01000559">
    <property type="protein sequence ID" value="KAB2606060.1"/>
    <property type="molecule type" value="Genomic_DNA"/>
</dbReference>
<comment type="cofactor">
    <cofactor evidence="1">
        <name>a divalent metal cation</name>
        <dbReference type="ChEBI" id="CHEBI:60240"/>
    </cofactor>
</comment>
<dbReference type="Pfam" id="PF26138">
    <property type="entry name" value="DUF8040"/>
    <property type="match status" value="1"/>
</dbReference>
<dbReference type="InterPro" id="IPR027806">
    <property type="entry name" value="HARBI1_dom"/>
</dbReference>
<dbReference type="GO" id="GO:0016787">
    <property type="term" value="F:hydrolase activity"/>
    <property type="evidence" value="ECO:0007669"/>
    <property type="project" value="UniProtKB-KW"/>
</dbReference>
<dbReference type="PANTHER" id="PTHR22930">
    <property type="match status" value="1"/>
</dbReference>
<keyword evidence="7" id="KW-0539">Nucleus</keyword>
<evidence type="ECO:0000256" key="3">
    <source>
        <dbReference type="ARBA" id="ARBA00006958"/>
    </source>
</evidence>
<name>A0A5N5FXF0_9ROSA</name>
<proteinExistence type="inferred from homology"/>
<comment type="caution">
    <text evidence="11">The sequence shown here is derived from an EMBL/GenBank/DDBJ whole genome shotgun (WGS) entry which is preliminary data.</text>
</comment>
<evidence type="ECO:0000256" key="8">
    <source>
        <dbReference type="SAM" id="MobiDB-lite"/>
    </source>
</evidence>
<organism evidence="11 12">
    <name type="scientific">Pyrus ussuriensis x Pyrus communis</name>
    <dbReference type="NCBI Taxonomy" id="2448454"/>
    <lineage>
        <taxon>Eukaryota</taxon>
        <taxon>Viridiplantae</taxon>
        <taxon>Streptophyta</taxon>
        <taxon>Embryophyta</taxon>
        <taxon>Tracheophyta</taxon>
        <taxon>Spermatophyta</taxon>
        <taxon>Magnoliopsida</taxon>
        <taxon>eudicotyledons</taxon>
        <taxon>Gunneridae</taxon>
        <taxon>Pentapetalae</taxon>
        <taxon>rosids</taxon>
        <taxon>fabids</taxon>
        <taxon>Rosales</taxon>
        <taxon>Rosaceae</taxon>
        <taxon>Amygdaloideae</taxon>
        <taxon>Maleae</taxon>
        <taxon>Pyrus</taxon>
    </lineage>
</organism>
<feature type="domain" description="DDE Tnp4" evidence="9">
    <location>
        <begin position="173"/>
        <end position="335"/>
    </location>
</feature>
<dbReference type="OrthoDB" id="1160128at2759"/>
<gene>
    <name evidence="11" type="ORF">D8674_005777</name>
</gene>
<comment type="subcellular location">
    <subcellularLocation>
        <location evidence="2">Nucleus</location>
    </subcellularLocation>
</comment>
<reference evidence="11 12" key="1">
    <citation type="submission" date="2019-09" db="EMBL/GenBank/DDBJ databases">
        <authorList>
            <person name="Ou C."/>
        </authorList>
    </citation>
    <scope>NUCLEOTIDE SEQUENCE [LARGE SCALE GENOMIC DNA]</scope>
    <source>
        <strain evidence="11">S2</strain>
        <tissue evidence="11">Leaf</tissue>
    </source>
</reference>
<evidence type="ECO:0000259" key="10">
    <source>
        <dbReference type="Pfam" id="PF26138"/>
    </source>
</evidence>
<feature type="compositionally biased region" description="Acidic residues" evidence="8">
    <location>
        <begin position="355"/>
        <end position="368"/>
    </location>
</feature>
<accession>A0A5N5FXF0</accession>